<feature type="transmembrane region" description="Helical" evidence="1">
    <location>
        <begin position="54"/>
        <end position="71"/>
    </location>
</feature>
<dbReference type="EMBL" id="CP144921">
    <property type="protein sequence ID" value="WWA30842.1"/>
    <property type="molecule type" value="Genomic_DNA"/>
</dbReference>
<keyword evidence="1" id="KW-0812">Transmembrane</keyword>
<feature type="transmembrane region" description="Helical" evidence="1">
    <location>
        <begin position="7"/>
        <end position="26"/>
    </location>
</feature>
<sequence>MANIISYIIGLAIAFQIITAMLLLILGKNTPFVILVNKLYEETPRGTYDKIMNAFYYAYFGIAVLLFQIAIERFGGIKGRLVFLLEGIGILVVLAILANIPHMF</sequence>
<evidence type="ECO:0000256" key="1">
    <source>
        <dbReference type="SAM" id="Phobius"/>
    </source>
</evidence>
<dbReference type="Proteomes" id="UP001341136">
    <property type="component" value="Chromosome"/>
</dbReference>
<evidence type="ECO:0000313" key="2">
    <source>
        <dbReference type="EMBL" id="WWA30842.1"/>
    </source>
</evidence>
<protein>
    <submittedName>
        <fullName evidence="2">Uncharacterized protein</fullName>
    </submittedName>
</protein>
<reference evidence="2 3" key="1">
    <citation type="submission" date="2024-01" db="EMBL/GenBank/DDBJ databases">
        <title>Culturomics analysis of mouse respiratory tract.</title>
        <authorList>
            <person name="Phillips A.M."/>
            <person name="Collette N.M."/>
            <person name="Mageeney C.M."/>
            <person name="Sinha A."/>
            <person name="Hern K.E."/>
            <person name="Arkin A.P."/>
            <person name="Williams K.P."/>
            <person name="Branda S."/>
        </authorList>
    </citation>
    <scope>NUCLEOTIDE SEQUENCE [LARGE SCALE GENOMIC DNA]</scope>
    <source>
        <strain evidence="2 3">CP20</strain>
    </source>
</reference>
<dbReference type="RefSeq" id="WP_011247805.1">
    <property type="nucleotide sequence ID" value="NZ_CP144921.1"/>
</dbReference>
<proteinExistence type="predicted"/>
<organism evidence="2 3">
    <name type="scientific">Shouchella rhizosphaerae</name>
    <dbReference type="NCBI Taxonomy" id="866786"/>
    <lineage>
        <taxon>Bacteria</taxon>
        <taxon>Bacillati</taxon>
        <taxon>Bacillota</taxon>
        <taxon>Bacilli</taxon>
        <taxon>Bacillales</taxon>
        <taxon>Bacillaceae</taxon>
        <taxon>Shouchella</taxon>
    </lineage>
</organism>
<feature type="transmembrane region" description="Helical" evidence="1">
    <location>
        <begin position="83"/>
        <end position="100"/>
    </location>
</feature>
<accession>A0ABZ2CUI6</accession>
<keyword evidence="3" id="KW-1185">Reference proteome</keyword>
<keyword evidence="1" id="KW-1133">Transmembrane helix</keyword>
<keyword evidence="1" id="KW-0472">Membrane</keyword>
<name>A0ABZ2CUI6_9BACI</name>
<gene>
    <name evidence="2" type="ORF">V5G21_03345</name>
</gene>
<evidence type="ECO:0000313" key="3">
    <source>
        <dbReference type="Proteomes" id="UP001341136"/>
    </source>
</evidence>